<protein>
    <recommendedName>
        <fullName evidence="2">NAD-dependent epimerase/dehydratase domain-containing protein</fullName>
    </recommendedName>
</protein>
<dbReference type="InterPro" id="IPR001509">
    <property type="entry name" value="Epimerase_deHydtase"/>
</dbReference>
<dbReference type="SUPFAM" id="SSF51735">
    <property type="entry name" value="NAD(P)-binding Rossmann-fold domains"/>
    <property type="match status" value="1"/>
</dbReference>
<dbReference type="EMBL" id="UOGJ01000071">
    <property type="protein sequence ID" value="VAX35704.1"/>
    <property type="molecule type" value="Genomic_DNA"/>
</dbReference>
<evidence type="ECO:0000256" key="1">
    <source>
        <dbReference type="ARBA" id="ARBA00007637"/>
    </source>
</evidence>
<feature type="domain" description="NAD-dependent epimerase/dehydratase" evidence="2">
    <location>
        <begin position="17"/>
        <end position="156"/>
    </location>
</feature>
<proteinExistence type="inferred from homology"/>
<sequence length="221" mass="24751">MVFTRLNLTNVGKANYEAYQRVNVIGTKNVIKAVNTKHFVLMSTAMVYKREGQDIDESSPIDPPSDYAKSKWEAEQICRKYFTDDQLTILRAVNVSGPGQAEKAVIPIFLKKALNNEPIELIHPKDTLLQFLYVDDVVEVFQILLEKGQGCGVMNLASEVGISLEDLAKIVVRQTNSSTEIKCLSEVQTINVRVVAHKAKVKLGWQAKTSVQEIVDECRII</sequence>
<reference evidence="3" key="1">
    <citation type="submission" date="2018-06" db="EMBL/GenBank/DDBJ databases">
        <authorList>
            <person name="Zhirakovskaya E."/>
        </authorList>
    </citation>
    <scope>NUCLEOTIDE SEQUENCE</scope>
</reference>
<dbReference type="CDD" id="cd08946">
    <property type="entry name" value="SDR_e"/>
    <property type="match status" value="1"/>
</dbReference>
<organism evidence="3">
    <name type="scientific">hydrothermal vent metagenome</name>
    <dbReference type="NCBI Taxonomy" id="652676"/>
    <lineage>
        <taxon>unclassified sequences</taxon>
        <taxon>metagenomes</taxon>
        <taxon>ecological metagenomes</taxon>
    </lineage>
</organism>
<evidence type="ECO:0000259" key="2">
    <source>
        <dbReference type="Pfam" id="PF01370"/>
    </source>
</evidence>
<dbReference type="Pfam" id="PF01370">
    <property type="entry name" value="Epimerase"/>
    <property type="match status" value="1"/>
</dbReference>
<dbReference type="Gene3D" id="3.40.50.720">
    <property type="entry name" value="NAD(P)-binding Rossmann-like Domain"/>
    <property type="match status" value="1"/>
</dbReference>
<dbReference type="PANTHER" id="PTHR43000">
    <property type="entry name" value="DTDP-D-GLUCOSE 4,6-DEHYDRATASE-RELATED"/>
    <property type="match status" value="1"/>
</dbReference>
<name>A0A3B1DHZ6_9ZZZZ</name>
<comment type="similarity">
    <text evidence="1">Belongs to the NAD(P)-dependent epimerase/dehydratase family.</text>
</comment>
<accession>A0A3B1DHZ6</accession>
<evidence type="ECO:0000313" key="3">
    <source>
        <dbReference type="EMBL" id="VAX35704.1"/>
    </source>
</evidence>
<gene>
    <name evidence="3" type="ORF">MNBD_UNCLBAC01-507</name>
</gene>
<dbReference type="InterPro" id="IPR036291">
    <property type="entry name" value="NAD(P)-bd_dom_sf"/>
</dbReference>
<dbReference type="AlphaFoldDB" id="A0A3B1DHZ6"/>